<keyword evidence="3" id="KW-1185">Reference proteome</keyword>
<feature type="signal peptide" evidence="1">
    <location>
        <begin position="1"/>
        <end position="23"/>
    </location>
</feature>
<feature type="chain" id="PRO_5043776334" description="Rapid ALkalinization Factor" evidence="1">
    <location>
        <begin position="24"/>
        <end position="76"/>
    </location>
</feature>
<sequence>MKVYVIILCLLLSFTVFSPPSWAAAIRADGVAYGPLNPKPPFNCGRGKPYCLPPKNPAPPKERCPSYKRHCGETKP</sequence>
<proteinExistence type="predicted"/>
<dbReference type="Proteomes" id="UP001159364">
    <property type="component" value="Linkage Group LG01"/>
</dbReference>
<evidence type="ECO:0008006" key="4">
    <source>
        <dbReference type="Google" id="ProtNLM"/>
    </source>
</evidence>
<keyword evidence="1" id="KW-0732">Signal</keyword>
<reference evidence="2 3" key="1">
    <citation type="submission" date="2021-09" db="EMBL/GenBank/DDBJ databases">
        <title>Genomic insights and catalytic innovation underlie evolution of tropane alkaloids biosynthesis.</title>
        <authorList>
            <person name="Wang Y.-J."/>
            <person name="Tian T."/>
            <person name="Huang J.-P."/>
            <person name="Huang S.-X."/>
        </authorList>
    </citation>
    <scope>NUCLEOTIDE SEQUENCE [LARGE SCALE GENOMIC DNA]</scope>
    <source>
        <strain evidence="2">KIB-2018</strain>
        <tissue evidence="2">Leaf</tissue>
    </source>
</reference>
<name>A0AAV8UB24_9ROSI</name>
<protein>
    <recommendedName>
        <fullName evidence="4">Rapid ALkalinization Factor</fullName>
    </recommendedName>
</protein>
<dbReference type="EMBL" id="JAIWQS010000001">
    <property type="protein sequence ID" value="KAJ8775404.1"/>
    <property type="molecule type" value="Genomic_DNA"/>
</dbReference>
<organism evidence="2 3">
    <name type="scientific">Erythroxylum novogranatense</name>
    <dbReference type="NCBI Taxonomy" id="1862640"/>
    <lineage>
        <taxon>Eukaryota</taxon>
        <taxon>Viridiplantae</taxon>
        <taxon>Streptophyta</taxon>
        <taxon>Embryophyta</taxon>
        <taxon>Tracheophyta</taxon>
        <taxon>Spermatophyta</taxon>
        <taxon>Magnoliopsida</taxon>
        <taxon>eudicotyledons</taxon>
        <taxon>Gunneridae</taxon>
        <taxon>Pentapetalae</taxon>
        <taxon>rosids</taxon>
        <taxon>fabids</taxon>
        <taxon>Malpighiales</taxon>
        <taxon>Erythroxylaceae</taxon>
        <taxon>Erythroxylum</taxon>
    </lineage>
</organism>
<comment type="caution">
    <text evidence="2">The sequence shown here is derived from an EMBL/GenBank/DDBJ whole genome shotgun (WGS) entry which is preliminary data.</text>
</comment>
<accession>A0AAV8UB24</accession>
<evidence type="ECO:0000313" key="3">
    <source>
        <dbReference type="Proteomes" id="UP001159364"/>
    </source>
</evidence>
<gene>
    <name evidence="2" type="ORF">K2173_023169</name>
</gene>
<evidence type="ECO:0000256" key="1">
    <source>
        <dbReference type="SAM" id="SignalP"/>
    </source>
</evidence>
<evidence type="ECO:0000313" key="2">
    <source>
        <dbReference type="EMBL" id="KAJ8775404.1"/>
    </source>
</evidence>
<dbReference type="AlphaFoldDB" id="A0AAV8UB24"/>